<name>A0A0U3HP41_9CREN</name>
<accession>A0A0U3HP41</accession>
<gene>
    <name evidence="1" type="ORF">ATZ20_01080</name>
</gene>
<proteinExistence type="predicted"/>
<dbReference type="EMBL" id="CP013695">
    <property type="protein sequence ID" value="ALU32732.1"/>
    <property type="molecule type" value="Genomic_DNA"/>
</dbReference>
<dbReference type="AlphaFoldDB" id="A0A0U3HP41"/>
<dbReference type="Proteomes" id="UP000060043">
    <property type="component" value="Chromosome"/>
</dbReference>
<organism evidence="1 2">
    <name type="scientific">Sulfolobus acidocaldarius</name>
    <dbReference type="NCBI Taxonomy" id="2285"/>
    <lineage>
        <taxon>Archaea</taxon>
        <taxon>Thermoproteota</taxon>
        <taxon>Thermoprotei</taxon>
        <taxon>Sulfolobales</taxon>
        <taxon>Sulfolobaceae</taxon>
        <taxon>Sulfolobus</taxon>
    </lineage>
</organism>
<evidence type="ECO:0000313" key="1">
    <source>
        <dbReference type="EMBL" id="ALU32732.1"/>
    </source>
</evidence>
<sequence length="96" mass="11425">MPAEVIEEIYRRKRSIGNKRDALHLAISSLLDEVEKANEIVIVWNKKFWLGKVYVRDSNLERLRVLAQKYNCSYGRVLLSYLIQRKKKEGILNFMR</sequence>
<evidence type="ECO:0000313" key="2">
    <source>
        <dbReference type="Proteomes" id="UP000060043"/>
    </source>
</evidence>
<protein>
    <submittedName>
        <fullName evidence="1">Uncharacterized protein</fullName>
    </submittedName>
</protein>
<reference evidence="1 2" key="1">
    <citation type="submission" date="2015-12" db="EMBL/GenBank/DDBJ databases">
        <title>A stable core within a dynamic pangenome in Sulfolobus acidocaldarius.</title>
        <authorList>
            <person name="Anderson R."/>
            <person name="Kouris A."/>
            <person name="Seward C."/>
            <person name="Campbell K."/>
            <person name="Whitaker R."/>
        </authorList>
    </citation>
    <scope>NUCLEOTIDE SEQUENCE [LARGE SCALE GENOMIC DNA]</scope>
    <source>
        <strain evidence="1 2">NG05B_CO5_07</strain>
    </source>
</reference>